<evidence type="ECO:0000256" key="6">
    <source>
        <dbReference type="ARBA" id="ARBA00042165"/>
    </source>
</evidence>
<dbReference type="SUPFAM" id="SSF50993">
    <property type="entry name" value="Peptidase/esterase 'gauge' domain"/>
    <property type="match status" value="1"/>
</dbReference>
<dbReference type="SUPFAM" id="SSF52540">
    <property type="entry name" value="P-loop containing nucleoside triphosphate hydrolases"/>
    <property type="match status" value="1"/>
</dbReference>
<evidence type="ECO:0000256" key="2">
    <source>
        <dbReference type="ARBA" id="ARBA00022670"/>
    </source>
</evidence>
<dbReference type="EMBL" id="JADGIZ020000005">
    <property type="protein sequence ID" value="KAL2918762.1"/>
    <property type="molecule type" value="Genomic_DNA"/>
</dbReference>
<dbReference type="InterPro" id="IPR029058">
    <property type="entry name" value="AB_hydrolase_fold"/>
</dbReference>
<keyword evidence="10" id="KW-0808">Transferase</keyword>
<dbReference type="Pfam" id="PF02897">
    <property type="entry name" value="Peptidase_S9_N"/>
    <property type="match status" value="1"/>
</dbReference>
<dbReference type="Pfam" id="PF00326">
    <property type="entry name" value="Peptidase_S9"/>
    <property type="match status" value="1"/>
</dbReference>
<dbReference type="Proteomes" id="UP001527925">
    <property type="component" value="Unassembled WGS sequence"/>
</dbReference>
<sequence>MSPRVLLVGVGGASCSGKSTLTNWLAKIFDCKVVHQDKFYLPDSEIPMVNGVADWDCPEAIDTRRFVETLRDAKLAQSGFQSELGDNRPKLDESEVAPQILANLCASAAAAKSLAGCEVVLVDGFLLFQDPRVYLEFGAAFFLRASFETLLARRNARERYITAEGYWEDPPGYFEEFVYPAYLRNNKLILDGKLAQQHADLHASLTILDTDATTIEDNVVRAVARLWPTLPPLAERRPTKLSLHNTTLVDNYAWLRNIDSDPAVARHLADENGYATSVLATLEPLRSALIGELSMPPNMDTGAISPCLPVNELIQTFWEDGDFIYWISYDSAQPNLRPHPIYRRRRHRTLSDDPDDDCICSGANRQPLATAIETVLDLNDVVANNATYVYVGVFEPSPFDPNLITYSLDLDGSERYTLHIHNLHLEGGMDRVIATNTYYSARWQSSHPDASTASHWLLFNSVDPVLGTPTSIWRACVWQCEAKGASGNPSIPHMLYHEKDIAMTVELSSSTDQAVVFIKVVGQITSELHLLLSPSLEGPATRLIARRTQGVVYDAEHHNGVLYVRTNLADRGNFALIRASLADLSERPLPESHSMFETVIPHSPYRFIEKIEVVAGHLVVWFWSDGLRQFCIAALERLPISCEPALLSNPDRAESQVYSLMPGTLEDIDARLFRPRVTTCMLITLSSFLTPRSTFAVSFKDLSLRHVHRSPTRAFDPNLYHQLRLWTTPLGQDSPNMRVPVSVVYRRDAHQTGSKPTEPRPTLLLAYGAYGGFQETAFDGDLFSLLDRGVLVAVCHPRGDGDLGAWWYTQGKYESKANTFADTRGCLMGLIDQGFAREGSIALKGRSAGGLVAGDAIRWMRDGRGPYANVVIAQVPFVDPIADLVDPSVPWTPFEWFEWGSPLNKTIFDAMLRYSPYLNIEPGLQPAALVTTGLHDPRVPFYEPAKFVAKLREFKPAATHESAPLLLRVYGAGHFSSQDGTSRIQELADWYSFVLKFIAQ</sequence>
<dbReference type="Gene3D" id="3.40.50.1820">
    <property type="entry name" value="alpha/beta hydrolase"/>
    <property type="match status" value="1"/>
</dbReference>
<dbReference type="SUPFAM" id="SSF53474">
    <property type="entry name" value="alpha/beta-Hydrolases"/>
    <property type="match status" value="1"/>
</dbReference>
<dbReference type="GO" id="GO:0016301">
    <property type="term" value="F:kinase activity"/>
    <property type="evidence" value="ECO:0007669"/>
    <property type="project" value="UniProtKB-KW"/>
</dbReference>
<dbReference type="PROSITE" id="PS51257">
    <property type="entry name" value="PROKAR_LIPOPROTEIN"/>
    <property type="match status" value="1"/>
</dbReference>
<evidence type="ECO:0000256" key="5">
    <source>
        <dbReference type="ARBA" id="ARBA00039290"/>
    </source>
</evidence>
<dbReference type="Gene3D" id="2.130.10.120">
    <property type="entry name" value="Prolyl oligopeptidase, N-terminal domain"/>
    <property type="match status" value="1"/>
</dbReference>
<evidence type="ECO:0000256" key="3">
    <source>
        <dbReference type="ARBA" id="ARBA00022801"/>
    </source>
</evidence>
<dbReference type="InterPro" id="IPR051543">
    <property type="entry name" value="Serine_Peptidase_S9A"/>
</dbReference>
<dbReference type="InterPro" id="IPR002470">
    <property type="entry name" value="Peptidase_S9A"/>
</dbReference>
<keyword evidence="3" id="KW-0378">Hydrolase</keyword>
<keyword evidence="10" id="KW-0418">Kinase</keyword>
<keyword evidence="4" id="KW-0720">Serine protease</keyword>
<feature type="domain" description="Peptidase S9 prolyl oligopeptidase catalytic" evidence="8">
    <location>
        <begin position="778"/>
        <end position="997"/>
    </location>
</feature>
<organism evidence="10 11">
    <name type="scientific">Polyrhizophydium stewartii</name>
    <dbReference type="NCBI Taxonomy" id="2732419"/>
    <lineage>
        <taxon>Eukaryota</taxon>
        <taxon>Fungi</taxon>
        <taxon>Fungi incertae sedis</taxon>
        <taxon>Chytridiomycota</taxon>
        <taxon>Chytridiomycota incertae sedis</taxon>
        <taxon>Chytridiomycetes</taxon>
        <taxon>Rhizophydiales</taxon>
        <taxon>Rhizophydiales incertae sedis</taxon>
        <taxon>Polyrhizophydium</taxon>
    </lineage>
</organism>
<evidence type="ECO:0000313" key="10">
    <source>
        <dbReference type="EMBL" id="KAL2918762.1"/>
    </source>
</evidence>
<name>A0ABR4NGY0_9FUNG</name>
<evidence type="ECO:0000313" key="11">
    <source>
        <dbReference type="Proteomes" id="UP001527925"/>
    </source>
</evidence>
<dbReference type="CDD" id="cd02024">
    <property type="entry name" value="NRK1"/>
    <property type="match status" value="1"/>
</dbReference>
<evidence type="ECO:0000259" key="9">
    <source>
        <dbReference type="Pfam" id="PF02897"/>
    </source>
</evidence>
<dbReference type="PRINTS" id="PR00862">
    <property type="entry name" value="PROLIGOPTASE"/>
</dbReference>
<gene>
    <name evidence="10" type="primary">NRK1</name>
    <name evidence="10" type="ORF">HK105_201596</name>
</gene>
<dbReference type="InterPro" id="IPR023302">
    <property type="entry name" value="Pept_S9A_N"/>
</dbReference>
<evidence type="ECO:0000256" key="1">
    <source>
        <dbReference type="ARBA" id="ARBA00005228"/>
    </source>
</evidence>
<evidence type="ECO:0000256" key="7">
    <source>
        <dbReference type="ARBA" id="ARBA00045448"/>
    </source>
</evidence>
<dbReference type="InterPro" id="IPR001375">
    <property type="entry name" value="Peptidase_S9_cat"/>
</dbReference>
<proteinExistence type="inferred from homology"/>
<dbReference type="PANTHER" id="PTHR11757:SF19">
    <property type="entry name" value="PROLYL ENDOPEPTIDASE-LIKE"/>
    <property type="match status" value="1"/>
</dbReference>
<accession>A0ABR4NGY0</accession>
<reference evidence="10 11" key="1">
    <citation type="submission" date="2023-09" db="EMBL/GenBank/DDBJ databases">
        <title>Pangenome analysis of Batrachochytrium dendrobatidis and related Chytrids.</title>
        <authorList>
            <person name="Yacoub M.N."/>
            <person name="Stajich J.E."/>
            <person name="James T.Y."/>
        </authorList>
    </citation>
    <scope>NUCLEOTIDE SEQUENCE [LARGE SCALE GENOMIC DNA]</scope>
    <source>
        <strain evidence="10 11">JEL0888</strain>
    </source>
</reference>
<dbReference type="Gene3D" id="3.40.50.300">
    <property type="entry name" value="P-loop containing nucleotide triphosphate hydrolases"/>
    <property type="match status" value="1"/>
</dbReference>
<evidence type="ECO:0000256" key="4">
    <source>
        <dbReference type="ARBA" id="ARBA00022825"/>
    </source>
</evidence>
<comment type="caution">
    <text evidence="10">The sequence shown here is derived from an EMBL/GenBank/DDBJ whole genome shotgun (WGS) entry which is preliminary data.</text>
</comment>
<feature type="domain" description="Peptidase S9A N-terminal" evidence="9">
    <location>
        <begin position="232"/>
        <end position="701"/>
    </location>
</feature>
<comment type="function">
    <text evidence="7">Serine peptidase whose precise substrate specificity remains unclear. Does not cleave peptides after a arginine or lysine residue. Regulates trans-Golgi network morphology and sorting by regulating the membrane binding of the AP-1 complex. May play a role in the regulation of synaptic vesicle exocytosis.</text>
</comment>
<evidence type="ECO:0000259" key="8">
    <source>
        <dbReference type="Pfam" id="PF00326"/>
    </source>
</evidence>
<dbReference type="PANTHER" id="PTHR11757">
    <property type="entry name" value="PROTEASE FAMILY S9A OLIGOPEPTIDASE"/>
    <property type="match status" value="1"/>
</dbReference>
<protein>
    <recommendedName>
        <fullName evidence="5">Prolyl endopeptidase-like</fullName>
    </recommendedName>
    <alternativeName>
        <fullName evidence="6">Prolylendopeptidase-like</fullName>
    </alternativeName>
</protein>
<keyword evidence="2" id="KW-0645">Protease</keyword>
<comment type="similarity">
    <text evidence="1">Belongs to the peptidase S9A family.</text>
</comment>
<dbReference type="InterPro" id="IPR027417">
    <property type="entry name" value="P-loop_NTPase"/>
</dbReference>
<keyword evidence="11" id="KW-1185">Reference proteome</keyword>